<proteinExistence type="predicted"/>
<sequence>MEEWNMNGKEQRKYWLDTMLLIGAPVLEALKRRTLAETLPVEFHSGRCSFAPLEAFARLACGMAPWLELEGLEGEEEQLRAYYAKLMLEALDAATDPDSADYMDFEAEGQPLVDAAFLAHALVRAPMRLASQLNERVRRNVIAALKKTRRTAPSGSNWLLFSAMVEAALYILGDPEYDRMRVGYAVHMFMDWYKGDGVYGDGKDYHWDYYNSFVIQPMLVDVITLFEQDSAHYPQLKPLIMQRARRYAAVLERMIAPDGTYPFLGRSIVYRFGAFQLLAQAALQHFLEASLQPAQVRCALTAVIRQIMEFPGNLDENGWLRPGVYGYQPELAESYINTGSLYLCAAVFLPLGLLPEDAFWSGENQNWTSQQIAAGKNVMRDHAL</sequence>
<evidence type="ECO:0000259" key="1">
    <source>
        <dbReference type="Pfam" id="PF10022"/>
    </source>
</evidence>
<dbReference type="InterPro" id="IPR049349">
    <property type="entry name" value="DUF2264_N"/>
</dbReference>
<dbReference type="Pfam" id="PF10022">
    <property type="entry name" value="DUF2264"/>
    <property type="match status" value="1"/>
</dbReference>
<evidence type="ECO:0000313" key="3">
    <source>
        <dbReference type="Proteomes" id="UP000070475"/>
    </source>
</evidence>
<dbReference type="Proteomes" id="UP000070475">
    <property type="component" value="Unassembled WGS sequence"/>
</dbReference>
<dbReference type="EMBL" id="LIRB01000148">
    <property type="protein sequence ID" value="KWX70282.1"/>
    <property type="molecule type" value="Genomic_DNA"/>
</dbReference>
<comment type="caution">
    <text evidence="2">The sequence shown here is derived from an EMBL/GenBank/DDBJ whole genome shotgun (WGS) entry which is preliminary data.</text>
</comment>
<keyword evidence="3" id="KW-1185">Reference proteome</keyword>
<dbReference type="PANTHER" id="PTHR35339:SF3">
    <property type="entry name" value="DUF2264 DOMAIN-CONTAINING PROTEIN"/>
    <property type="match status" value="1"/>
</dbReference>
<organism evidence="2 3">
    <name type="scientific">Paenibacillus riograndensis</name>
    <dbReference type="NCBI Taxonomy" id="483937"/>
    <lineage>
        <taxon>Bacteria</taxon>
        <taxon>Bacillati</taxon>
        <taxon>Bacillota</taxon>
        <taxon>Bacilli</taxon>
        <taxon>Bacillales</taxon>
        <taxon>Paenibacillaceae</taxon>
        <taxon>Paenibacillus</taxon>
        <taxon>Paenibacillus sonchi group</taxon>
    </lineage>
</organism>
<dbReference type="PANTHER" id="PTHR35339">
    <property type="entry name" value="LINALOOL DEHYDRATASE_ISOMERASE DOMAIN-CONTAINING PROTEIN"/>
    <property type="match status" value="1"/>
</dbReference>
<feature type="domain" description="DUF2264" evidence="1">
    <location>
        <begin position="11"/>
        <end position="367"/>
    </location>
</feature>
<dbReference type="PATRIC" id="fig|483937.3.peg.1914"/>
<dbReference type="AlphaFoldDB" id="A0A132TG42"/>
<gene>
    <name evidence="2" type="ORF">AMQ84_29890</name>
</gene>
<dbReference type="PIRSF" id="PIRSF014753">
    <property type="entry name" value="UCP014753"/>
    <property type="match status" value="1"/>
</dbReference>
<protein>
    <recommendedName>
        <fullName evidence="1">DUF2264 domain-containing protein</fullName>
    </recommendedName>
</protein>
<accession>A0A132TG42</accession>
<reference evidence="2 3" key="1">
    <citation type="submission" date="2015-08" db="EMBL/GenBank/DDBJ databases">
        <title>Genomes of Paenibacillus riograndensis.</title>
        <authorList>
            <person name="Sant'Anna F.H."/>
            <person name="Souza R."/>
            <person name="Ambrosini A."/>
            <person name="Bach E."/>
            <person name="Fernandes G."/>
            <person name="Balsanelli E."/>
            <person name="Baura V.A."/>
            <person name="Pedrosa F.O."/>
            <person name="Souza E.M."/>
            <person name="Passaglia L."/>
        </authorList>
    </citation>
    <scope>NUCLEOTIDE SEQUENCE [LARGE SCALE GENOMIC DNA]</scope>
    <source>
        <strain evidence="2 3">CAS34</strain>
    </source>
</reference>
<dbReference type="InterPro" id="IPR016624">
    <property type="entry name" value="UCP014753"/>
</dbReference>
<name>A0A132TG42_9BACL</name>
<evidence type="ECO:0000313" key="2">
    <source>
        <dbReference type="EMBL" id="KWX70282.1"/>
    </source>
</evidence>